<reference evidence="1 2" key="1">
    <citation type="submission" date="2013-02" db="EMBL/GenBank/DDBJ databases">
        <authorList>
            <person name="Harkins D.M."/>
            <person name="Durkin A.S."/>
            <person name="Brinkac L.M."/>
            <person name="Haft D.H."/>
            <person name="Selengut J.D."/>
            <person name="Sanka R."/>
            <person name="DePew J."/>
            <person name="Purushe J."/>
            <person name="Whelen A.C."/>
            <person name="Vinetz J.M."/>
            <person name="Sutton G.G."/>
            <person name="Nierman W.C."/>
            <person name="Fouts D.E."/>
        </authorList>
    </citation>
    <scope>NUCLEOTIDE SEQUENCE [LARGE SCALE GENOMIC DNA]</scope>
    <source>
        <strain evidence="1 2">2002000626</strain>
    </source>
</reference>
<gene>
    <name evidence="1" type="ORF">LEP1GSC029_0323</name>
</gene>
<accession>A0A829D7D9</accession>
<dbReference type="EMBL" id="AFJL02000116">
    <property type="protein sequence ID" value="EMY04698.1"/>
    <property type="molecule type" value="Genomic_DNA"/>
</dbReference>
<proteinExistence type="predicted"/>
<comment type="caution">
    <text evidence="1">The sequence shown here is derived from an EMBL/GenBank/DDBJ whole genome shotgun (WGS) entry which is preliminary data.</text>
</comment>
<sequence length="57" mass="6618">MELLQNLKFVRVKQTIEDKEPTKKEILADLAESIQEMKLIRAGKLKAKPIQQLLDEL</sequence>
<protein>
    <submittedName>
        <fullName evidence="1">Uncharacterized protein</fullName>
    </submittedName>
</protein>
<dbReference type="Proteomes" id="UP000012329">
    <property type="component" value="Unassembled WGS sequence"/>
</dbReference>
<name>A0A829D7D9_LEPIR</name>
<evidence type="ECO:0000313" key="2">
    <source>
        <dbReference type="Proteomes" id="UP000012329"/>
    </source>
</evidence>
<organism evidence="1 2">
    <name type="scientific">Leptospira interrogans str. 2002000626</name>
    <dbReference type="NCBI Taxonomy" id="996803"/>
    <lineage>
        <taxon>Bacteria</taxon>
        <taxon>Pseudomonadati</taxon>
        <taxon>Spirochaetota</taxon>
        <taxon>Spirochaetia</taxon>
        <taxon>Leptospirales</taxon>
        <taxon>Leptospiraceae</taxon>
        <taxon>Leptospira</taxon>
    </lineage>
</organism>
<evidence type="ECO:0000313" key="1">
    <source>
        <dbReference type="EMBL" id="EMY04698.1"/>
    </source>
</evidence>
<dbReference type="AlphaFoldDB" id="A0A829D7D9"/>